<evidence type="ECO:0000256" key="1">
    <source>
        <dbReference type="ARBA" id="ARBA00004984"/>
    </source>
</evidence>
<evidence type="ECO:0000256" key="7">
    <source>
        <dbReference type="NCBIfam" id="TIGR02967"/>
    </source>
</evidence>
<keyword evidence="11" id="KW-1185">Reference proteome</keyword>
<dbReference type="STRING" id="53463.SAMN05444389_105158"/>
<dbReference type="NCBIfam" id="TIGR02967">
    <property type="entry name" value="guan_deamin"/>
    <property type="match status" value="1"/>
</dbReference>
<dbReference type="EMBL" id="FRCK01000005">
    <property type="protein sequence ID" value="SHM23661.1"/>
    <property type="molecule type" value="Genomic_DNA"/>
</dbReference>
<keyword evidence="6 8" id="KW-0862">Zinc</keyword>
<protein>
    <recommendedName>
        <fullName evidence="3 7">Guanine deaminase</fullName>
        <shortName evidence="8">Guanase</shortName>
        <ecNumber evidence="3 7">3.5.4.3</ecNumber>
    </recommendedName>
    <alternativeName>
        <fullName evidence="8">Guanine aminohydrolase</fullName>
    </alternativeName>
</protein>
<comment type="pathway">
    <text evidence="1 8">Purine metabolism; guanine degradation; xanthine from guanine: step 1/1.</text>
</comment>
<evidence type="ECO:0000259" key="9">
    <source>
        <dbReference type="Pfam" id="PF01979"/>
    </source>
</evidence>
<proteinExistence type="inferred from homology"/>
<feature type="domain" description="Amidohydrolase-related" evidence="9">
    <location>
        <begin position="61"/>
        <end position="422"/>
    </location>
</feature>
<comment type="cofactor">
    <cofactor evidence="8">
        <name>Zn(2+)</name>
        <dbReference type="ChEBI" id="CHEBI:29105"/>
    </cofactor>
    <text evidence="8">Binds 1 zinc ion per subunit.</text>
</comment>
<dbReference type="Proteomes" id="UP000184444">
    <property type="component" value="Unassembled WGS sequence"/>
</dbReference>
<evidence type="ECO:0000256" key="4">
    <source>
        <dbReference type="ARBA" id="ARBA00022723"/>
    </source>
</evidence>
<evidence type="ECO:0000256" key="8">
    <source>
        <dbReference type="RuleBase" id="RU366009"/>
    </source>
</evidence>
<dbReference type="Gene3D" id="2.30.40.10">
    <property type="entry name" value="Urease, subunit C, domain 1"/>
    <property type="match status" value="1"/>
</dbReference>
<dbReference type="Gene3D" id="3.20.20.140">
    <property type="entry name" value="Metal-dependent hydrolases"/>
    <property type="match status" value="1"/>
</dbReference>
<comment type="function">
    <text evidence="8">Catalyzes the hydrolytic deamination of guanine, producing xanthine and ammonia.</text>
</comment>
<keyword evidence="4 8" id="KW-0479">Metal-binding</keyword>
<dbReference type="GO" id="GO:0005829">
    <property type="term" value="C:cytosol"/>
    <property type="evidence" value="ECO:0007669"/>
    <property type="project" value="TreeGrafter"/>
</dbReference>
<dbReference type="InterPro" id="IPR006680">
    <property type="entry name" value="Amidohydro-rel"/>
</dbReference>
<dbReference type="OrthoDB" id="9787621at2"/>
<evidence type="ECO:0000256" key="3">
    <source>
        <dbReference type="ARBA" id="ARBA00012781"/>
    </source>
</evidence>
<dbReference type="GO" id="GO:0008892">
    <property type="term" value="F:guanine deaminase activity"/>
    <property type="evidence" value="ECO:0007669"/>
    <property type="project" value="UniProtKB-UniRule"/>
</dbReference>
<reference evidence="11" key="1">
    <citation type="submission" date="2016-11" db="EMBL/GenBank/DDBJ databases">
        <authorList>
            <person name="Varghese N."/>
            <person name="Submissions S."/>
        </authorList>
    </citation>
    <scope>NUCLEOTIDE SEQUENCE [LARGE SCALE GENOMIC DNA]</scope>
    <source>
        <strain evidence="11">DSM 6637</strain>
    </source>
</reference>
<dbReference type="SUPFAM" id="SSF51556">
    <property type="entry name" value="Metallo-dependent hydrolases"/>
    <property type="match status" value="1"/>
</dbReference>
<dbReference type="EC" id="3.5.4.3" evidence="3 7"/>
<dbReference type="UniPathway" id="UPA00603">
    <property type="reaction ID" value="UER00660"/>
</dbReference>
<dbReference type="InterPro" id="IPR014311">
    <property type="entry name" value="Guanine_deaminase"/>
</dbReference>
<sequence>MKTLIRGRVLSFHADPAETDDSHRFWDNGAILVQDGRIVAVGDYGDIADPQAQEIDHRPHLVMAGFIDPHIHFPQVQVVAAWAAELLDWLNDHTFPIEAQYRDPDHAAHMAGAFLDQLILNGTTTACAFGSVHKASAEALFAAAESRGMALLAGKVMMDRNAPDAVLDDAQPSYDDSRALIERWHGRGRLEYAITPRFAITSTPEQLRAAGTLATENPGMAIQTHLSENHAEIELTLQLYPEARDYLDIYDRFGLLGPRSLMGHAIHLSAREAARMAETGTRAIHCPTSNLFLGSGLFDDHAMRAAGVVTGVATDIGGGTDWSMLATLAEAYKIAQLRGRRMHPLAAFHWATRGNAVALGMEDRIGSVQPGRFADLVVLDPRATQAMRLRHDKVDSLMQELFILQVMGDDRAVVETYVAGRALKPTAAAGG</sequence>
<dbReference type="AlphaFoldDB" id="A0A1M7H543"/>
<dbReference type="RefSeq" id="WP_073066013.1">
    <property type="nucleotide sequence ID" value="NZ_FRCK01000005.1"/>
</dbReference>
<keyword evidence="5 8" id="KW-0378">Hydrolase</keyword>
<dbReference type="PANTHER" id="PTHR11271">
    <property type="entry name" value="GUANINE DEAMINASE"/>
    <property type="match status" value="1"/>
</dbReference>
<dbReference type="FunFam" id="3.20.20.140:FF:000022">
    <property type="entry name" value="Guanine deaminase"/>
    <property type="match status" value="1"/>
</dbReference>
<name>A0A1M7H543_9RHOB</name>
<evidence type="ECO:0000256" key="5">
    <source>
        <dbReference type="ARBA" id="ARBA00022801"/>
    </source>
</evidence>
<dbReference type="SUPFAM" id="SSF51338">
    <property type="entry name" value="Composite domain of metallo-dependent hydrolases"/>
    <property type="match status" value="2"/>
</dbReference>
<dbReference type="GO" id="GO:0006147">
    <property type="term" value="P:guanine catabolic process"/>
    <property type="evidence" value="ECO:0007669"/>
    <property type="project" value="UniProtKB-UniRule"/>
</dbReference>
<gene>
    <name evidence="10" type="ORF">SAMN05444389_105158</name>
</gene>
<evidence type="ECO:0000313" key="10">
    <source>
        <dbReference type="EMBL" id="SHM23661.1"/>
    </source>
</evidence>
<dbReference type="PANTHER" id="PTHR11271:SF6">
    <property type="entry name" value="GUANINE DEAMINASE"/>
    <property type="match status" value="1"/>
</dbReference>
<accession>A0A1M7H543</accession>
<evidence type="ECO:0000256" key="6">
    <source>
        <dbReference type="ARBA" id="ARBA00022833"/>
    </source>
</evidence>
<organism evidence="10 11">
    <name type="scientific">Paracoccus solventivorans</name>
    <dbReference type="NCBI Taxonomy" id="53463"/>
    <lineage>
        <taxon>Bacteria</taxon>
        <taxon>Pseudomonadati</taxon>
        <taxon>Pseudomonadota</taxon>
        <taxon>Alphaproteobacteria</taxon>
        <taxon>Rhodobacterales</taxon>
        <taxon>Paracoccaceae</taxon>
        <taxon>Paracoccus</taxon>
    </lineage>
</organism>
<dbReference type="NCBIfam" id="NF006679">
    <property type="entry name" value="PRK09228.1"/>
    <property type="match status" value="1"/>
</dbReference>
<dbReference type="Pfam" id="PF01979">
    <property type="entry name" value="Amidohydro_1"/>
    <property type="match status" value="1"/>
</dbReference>
<dbReference type="InterPro" id="IPR032466">
    <property type="entry name" value="Metal_Hydrolase"/>
</dbReference>
<dbReference type="GO" id="GO:0008270">
    <property type="term" value="F:zinc ion binding"/>
    <property type="evidence" value="ECO:0007669"/>
    <property type="project" value="UniProtKB-UniRule"/>
</dbReference>
<comment type="catalytic activity">
    <reaction evidence="8">
        <text>guanine + H2O + H(+) = xanthine + NH4(+)</text>
        <dbReference type="Rhea" id="RHEA:14665"/>
        <dbReference type="ChEBI" id="CHEBI:15377"/>
        <dbReference type="ChEBI" id="CHEBI:15378"/>
        <dbReference type="ChEBI" id="CHEBI:16235"/>
        <dbReference type="ChEBI" id="CHEBI:17712"/>
        <dbReference type="ChEBI" id="CHEBI:28938"/>
        <dbReference type="EC" id="3.5.4.3"/>
    </reaction>
</comment>
<evidence type="ECO:0000313" key="11">
    <source>
        <dbReference type="Proteomes" id="UP000184444"/>
    </source>
</evidence>
<dbReference type="InterPro" id="IPR011059">
    <property type="entry name" value="Metal-dep_hydrolase_composite"/>
</dbReference>
<dbReference type="InterPro" id="IPR051607">
    <property type="entry name" value="Metallo-dep_hydrolases"/>
</dbReference>
<evidence type="ECO:0000256" key="2">
    <source>
        <dbReference type="ARBA" id="ARBA00006745"/>
    </source>
</evidence>
<comment type="similarity">
    <text evidence="2 8">Belongs to the metallo-dependent hydrolases superfamily. ATZ/TRZ family.</text>
</comment>